<sequence>MVKRDWIAILDKFMKDIQDWLNQKERGGAVKIVRDEIEIIEEHLGKYQAPRLQILIA</sequence>
<reference evidence="1 2" key="1">
    <citation type="submission" date="2011-04" db="EMBL/GenBank/DDBJ databases">
        <authorList>
            <person name="Muzny D."/>
            <person name="Qin X."/>
            <person name="Deng J."/>
            <person name="Jiang H."/>
            <person name="Liu Y."/>
            <person name="Qu J."/>
            <person name="Song X.-Z."/>
            <person name="Zhang L."/>
            <person name="Thornton R."/>
            <person name="Coyle M."/>
            <person name="Francisco L."/>
            <person name="Jackson L."/>
            <person name="Javaid M."/>
            <person name="Korchina V."/>
            <person name="Kovar C."/>
            <person name="Mata R."/>
            <person name="Mathew T."/>
            <person name="Ngo R."/>
            <person name="Nguyen L."/>
            <person name="Nguyen N."/>
            <person name="Okwuonu G."/>
            <person name="Ongeri F."/>
            <person name="Pham C."/>
            <person name="Simmons D."/>
            <person name="Wilczek-Boney K."/>
            <person name="Hale W."/>
            <person name="Jakkamsetti A."/>
            <person name="Pham P."/>
            <person name="Ruth R."/>
            <person name="San Lucas F."/>
            <person name="Warren J."/>
            <person name="Zhang J."/>
            <person name="Zhao Z."/>
            <person name="Zhou C."/>
            <person name="Zhu D."/>
            <person name="Lee S."/>
            <person name="Bess C."/>
            <person name="Blankenburg K."/>
            <person name="Forbes L."/>
            <person name="Fu Q."/>
            <person name="Gubbala S."/>
            <person name="Hirani K."/>
            <person name="Jayaseelan J.C."/>
            <person name="Lara F."/>
            <person name="Munidasa M."/>
            <person name="Palculict T."/>
            <person name="Patil S."/>
            <person name="Pu L.-L."/>
            <person name="Saada N."/>
            <person name="Tang L."/>
            <person name="Weissenberger G."/>
            <person name="Zhu Y."/>
            <person name="Hemphill L."/>
            <person name="Shang Y."/>
            <person name="Youmans B."/>
            <person name="Ayvaz T."/>
            <person name="Ross M."/>
            <person name="Santibanez J."/>
            <person name="Aqrawi P."/>
            <person name="Gross S."/>
            <person name="Joshi V."/>
            <person name="Fowler G."/>
            <person name="Nazareth L."/>
            <person name="Reid J."/>
            <person name="Worley K."/>
            <person name="Petrosino J."/>
            <person name="Highlander S."/>
            <person name="Gibbs R."/>
        </authorList>
    </citation>
    <scope>NUCLEOTIDE SEQUENCE [LARGE SCALE GENOMIC DNA]</scope>
    <source>
        <strain evidence="1 2">2681</strain>
    </source>
</reference>
<accession>F9DQ38</accession>
<gene>
    <name evidence="1" type="ORF">HMPREF9372_0918</name>
</gene>
<name>F9DQ38_9BACL</name>
<evidence type="ECO:0000313" key="2">
    <source>
        <dbReference type="Proteomes" id="UP000005316"/>
    </source>
</evidence>
<evidence type="ECO:0000313" key="1">
    <source>
        <dbReference type="EMBL" id="EGQ27231.1"/>
    </source>
</evidence>
<organism evidence="1 2">
    <name type="scientific">Sporosarcina newyorkensis 2681</name>
    <dbReference type="NCBI Taxonomy" id="1027292"/>
    <lineage>
        <taxon>Bacteria</taxon>
        <taxon>Bacillati</taxon>
        <taxon>Bacillota</taxon>
        <taxon>Bacilli</taxon>
        <taxon>Bacillales</taxon>
        <taxon>Caryophanaceae</taxon>
        <taxon>Sporosarcina</taxon>
    </lineage>
</organism>
<dbReference type="AlphaFoldDB" id="F9DQ38"/>
<dbReference type="Proteomes" id="UP000005316">
    <property type="component" value="Unassembled WGS sequence"/>
</dbReference>
<comment type="caution">
    <text evidence="1">The sequence shown here is derived from an EMBL/GenBank/DDBJ whole genome shotgun (WGS) entry which is preliminary data.</text>
</comment>
<dbReference type="EMBL" id="AFPZ01000020">
    <property type="protein sequence ID" value="EGQ27231.1"/>
    <property type="molecule type" value="Genomic_DNA"/>
</dbReference>
<proteinExistence type="predicted"/>
<protein>
    <submittedName>
        <fullName evidence="1">Uncharacterized protein</fullName>
    </submittedName>
</protein>
<dbReference type="HOGENOM" id="CLU_2994439_0_0_9"/>